<accession>A0ABT8D829</accession>
<name>A0ABT8D829_9RHOB</name>
<evidence type="ECO:0008006" key="4">
    <source>
        <dbReference type="Google" id="ProtNLM"/>
    </source>
</evidence>
<evidence type="ECO:0000313" key="2">
    <source>
        <dbReference type="EMBL" id="MDN3712679.1"/>
    </source>
</evidence>
<comment type="caution">
    <text evidence="2">The sequence shown here is derived from an EMBL/GenBank/DDBJ whole genome shotgun (WGS) entry which is preliminary data.</text>
</comment>
<proteinExistence type="predicted"/>
<dbReference type="RefSeq" id="WP_377683151.1">
    <property type="nucleotide sequence ID" value="NZ_JBHMDZ010000001.1"/>
</dbReference>
<evidence type="ECO:0000256" key="1">
    <source>
        <dbReference type="SAM" id="SignalP"/>
    </source>
</evidence>
<keyword evidence="3" id="KW-1185">Reference proteome</keyword>
<sequence length="98" mass="10438">MFAKLAVAALALTVAAPAFADTNPGNAMIARLVNVDVNEFNTSELGDIVGEKGSVKQQARARYILEQRARGVNEAVADDSTTNYFGLSALNSRRGHDN</sequence>
<gene>
    <name evidence="2" type="ORF">QWZ10_14685</name>
</gene>
<keyword evidence="1" id="KW-0732">Signal</keyword>
<organism evidence="2 3">
    <name type="scientific">Paracoccus cavernae</name>
    <dbReference type="NCBI Taxonomy" id="1571207"/>
    <lineage>
        <taxon>Bacteria</taxon>
        <taxon>Pseudomonadati</taxon>
        <taxon>Pseudomonadota</taxon>
        <taxon>Alphaproteobacteria</taxon>
        <taxon>Rhodobacterales</taxon>
        <taxon>Paracoccaceae</taxon>
        <taxon>Paracoccus</taxon>
    </lineage>
</organism>
<feature type="chain" id="PRO_5046902900" description="DUF4148 domain-containing protein" evidence="1">
    <location>
        <begin position="21"/>
        <end position="98"/>
    </location>
</feature>
<dbReference type="Proteomes" id="UP001243846">
    <property type="component" value="Unassembled WGS sequence"/>
</dbReference>
<reference evidence="3" key="1">
    <citation type="journal article" date="2019" name="Int. J. Syst. Evol. Microbiol.">
        <title>The Global Catalogue of Microorganisms (GCM) 10K type strain sequencing project: providing services to taxonomists for standard genome sequencing and annotation.</title>
        <authorList>
            <consortium name="The Broad Institute Genomics Platform"/>
            <consortium name="The Broad Institute Genome Sequencing Center for Infectious Disease"/>
            <person name="Wu L."/>
            <person name="Ma J."/>
        </authorList>
    </citation>
    <scope>NUCLEOTIDE SEQUENCE [LARGE SCALE GENOMIC DNA]</scope>
    <source>
        <strain evidence="3">CECT 8482</strain>
    </source>
</reference>
<dbReference type="EMBL" id="JAUFRC010000001">
    <property type="protein sequence ID" value="MDN3712679.1"/>
    <property type="molecule type" value="Genomic_DNA"/>
</dbReference>
<evidence type="ECO:0000313" key="3">
    <source>
        <dbReference type="Proteomes" id="UP001243846"/>
    </source>
</evidence>
<feature type="signal peptide" evidence="1">
    <location>
        <begin position="1"/>
        <end position="20"/>
    </location>
</feature>
<protein>
    <recommendedName>
        <fullName evidence="4">DUF4148 domain-containing protein</fullName>
    </recommendedName>
</protein>